<name>A0ABU0W754_9GAMM</name>
<keyword evidence="3" id="KW-1185">Reference proteome</keyword>
<dbReference type="Proteomes" id="UP001239019">
    <property type="component" value="Unassembled WGS sequence"/>
</dbReference>
<protein>
    <submittedName>
        <fullName evidence="2">DUF484 family protein</fullName>
    </submittedName>
</protein>
<organism evidence="2 3">
    <name type="scientific">Natronospira bacteriovora</name>
    <dbReference type="NCBI Taxonomy" id="3069753"/>
    <lineage>
        <taxon>Bacteria</taxon>
        <taxon>Pseudomonadati</taxon>
        <taxon>Pseudomonadota</taxon>
        <taxon>Gammaproteobacteria</taxon>
        <taxon>Natronospirales</taxon>
        <taxon>Natronospiraceae</taxon>
        <taxon>Natronospira</taxon>
    </lineage>
</organism>
<dbReference type="InterPro" id="IPR029016">
    <property type="entry name" value="GAF-like_dom_sf"/>
</dbReference>
<dbReference type="RefSeq" id="WP_306728346.1">
    <property type="nucleotide sequence ID" value="NZ_JAVDDT010000004.1"/>
</dbReference>
<reference evidence="2 3" key="1">
    <citation type="submission" date="2023-08" db="EMBL/GenBank/DDBJ databases">
        <title>Whole-genome sequencing of halo(alkali)philic microorganisms from hypersaline lakes.</title>
        <authorList>
            <person name="Sorokin D.Y."/>
            <person name="Abbas B."/>
            <person name="Merkel A.Y."/>
        </authorList>
    </citation>
    <scope>NUCLEOTIDE SEQUENCE [LARGE SCALE GENOMIC DNA]</scope>
    <source>
        <strain evidence="2 3">AB-CW4</strain>
    </source>
</reference>
<feature type="coiled-coil region" evidence="1">
    <location>
        <begin position="50"/>
        <end position="77"/>
    </location>
</feature>
<dbReference type="InterPro" id="IPR007435">
    <property type="entry name" value="DUF484"/>
</dbReference>
<gene>
    <name evidence="2" type="ORF">RBH19_08205</name>
</gene>
<dbReference type="Gene3D" id="3.30.450.40">
    <property type="match status" value="1"/>
</dbReference>
<evidence type="ECO:0000313" key="3">
    <source>
        <dbReference type="Proteomes" id="UP001239019"/>
    </source>
</evidence>
<keyword evidence="1" id="KW-0175">Coiled coil</keyword>
<sequence>MSTERKLGNDDSQTEEQGVVEFLTAHPDFFDRHPELVGRLRVPHDSGSAISLVEKQVAVLRKQNRQLERRLVDLVDVARSNDGLVDRMHHLALALVNAGDRQELLAGLDDVLRSRFDADEVVICLFEREAEANLSPARIVHPDDAGLSAFRNFLRNARPQLGRLGVDQLQFLFGDKAEGRVGSAALIPLGPGSRQGLIAVGSRNKDHFTPTQGTVFLERLAELVAAALDRASDAARHDGR</sequence>
<dbReference type="PANTHER" id="PTHR38765:SF1">
    <property type="entry name" value="DUF484 DOMAIN-CONTAINING PROTEIN"/>
    <property type="match status" value="1"/>
</dbReference>
<accession>A0ABU0W754</accession>
<dbReference type="SUPFAM" id="SSF55781">
    <property type="entry name" value="GAF domain-like"/>
    <property type="match status" value="1"/>
</dbReference>
<comment type="caution">
    <text evidence="2">The sequence shown here is derived from an EMBL/GenBank/DDBJ whole genome shotgun (WGS) entry which is preliminary data.</text>
</comment>
<dbReference type="Pfam" id="PF04340">
    <property type="entry name" value="DUF484"/>
    <property type="match status" value="1"/>
</dbReference>
<dbReference type="PANTHER" id="PTHR38765">
    <property type="entry name" value="DUF484 DOMAIN-CONTAINING PROTEIN"/>
    <property type="match status" value="1"/>
</dbReference>
<proteinExistence type="predicted"/>
<evidence type="ECO:0000313" key="2">
    <source>
        <dbReference type="EMBL" id="MDQ2069852.1"/>
    </source>
</evidence>
<dbReference type="EMBL" id="JAVDDT010000004">
    <property type="protein sequence ID" value="MDQ2069852.1"/>
    <property type="molecule type" value="Genomic_DNA"/>
</dbReference>
<evidence type="ECO:0000256" key="1">
    <source>
        <dbReference type="SAM" id="Coils"/>
    </source>
</evidence>